<dbReference type="Gene3D" id="2.40.170.20">
    <property type="entry name" value="TonB-dependent receptor, beta-barrel domain"/>
    <property type="match status" value="1"/>
</dbReference>
<keyword evidence="6" id="KW-0472">Membrane</keyword>
<evidence type="ECO:0000256" key="4">
    <source>
        <dbReference type="ARBA" id="ARBA00022692"/>
    </source>
</evidence>
<dbReference type="InterPro" id="IPR000531">
    <property type="entry name" value="Beta-barrel_TonB"/>
</dbReference>
<dbReference type="EMBL" id="CP024201">
    <property type="protein sequence ID" value="ATQ42011.1"/>
    <property type="molecule type" value="Genomic_DNA"/>
</dbReference>
<evidence type="ECO:0000256" key="2">
    <source>
        <dbReference type="ARBA" id="ARBA00022448"/>
    </source>
</evidence>
<dbReference type="PANTHER" id="PTHR32552:SF82">
    <property type="entry name" value="FCUA PROTEIN"/>
    <property type="match status" value="1"/>
</dbReference>
<feature type="domain" description="TonB-dependent receptor-like beta-barrel" evidence="9">
    <location>
        <begin position="196"/>
        <end position="590"/>
    </location>
</feature>
<evidence type="ECO:0000256" key="5">
    <source>
        <dbReference type="ARBA" id="ARBA00023077"/>
    </source>
</evidence>
<evidence type="ECO:0000256" key="8">
    <source>
        <dbReference type="SAM" id="SignalP"/>
    </source>
</evidence>
<accession>A0A2D2AVL2</accession>
<feature type="signal peptide" evidence="8">
    <location>
        <begin position="1"/>
        <end position="26"/>
    </location>
</feature>
<evidence type="ECO:0000313" key="11">
    <source>
        <dbReference type="Proteomes" id="UP000228945"/>
    </source>
</evidence>
<keyword evidence="2" id="KW-0813">Transport</keyword>
<organism evidence="10 11">
    <name type="scientific">Caulobacter mirabilis</name>
    <dbReference type="NCBI Taxonomy" id="69666"/>
    <lineage>
        <taxon>Bacteria</taxon>
        <taxon>Pseudomonadati</taxon>
        <taxon>Pseudomonadota</taxon>
        <taxon>Alphaproteobacteria</taxon>
        <taxon>Caulobacterales</taxon>
        <taxon>Caulobacteraceae</taxon>
        <taxon>Caulobacter</taxon>
    </lineage>
</organism>
<evidence type="ECO:0000256" key="3">
    <source>
        <dbReference type="ARBA" id="ARBA00022452"/>
    </source>
</evidence>
<evidence type="ECO:0000256" key="6">
    <source>
        <dbReference type="ARBA" id="ARBA00023136"/>
    </source>
</evidence>
<evidence type="ECO:0000313" key="10">
    <source>
        <dbReference type="EMBL" id="ATQ42011.1"/>
    </source>
</evidence>
<dbReference type="AlphaFoldDB" id="A0A2D2AVL2"/>
<dbReference type="PANTHER" id="PTHR32552">
    <property type="entry name" value="FERRICHROME IRON RECEPTOR-RELATED"/>
    <property type="match status" value="1"/>
</dbReference>
<evidence type="ECO:0000256" key="1">
    <source>
        <dbReference type="ARBA" id="ARBA00004571"/>
    </source>
</evidence>
<keyword evidence="5" id="KW-0798">TonB box</keyword>
<keyword evidence="11" id="KW-1185">Reference proteome</keyword>
<evidence type="ECO:0000256" key="7">
    <source>
        <dbReference type="ARBA" id="ARBA00023237"/>
    </source>
</evidence>
<sequence length="638" mass="67909">MQRFAAAVSALTASMAASMAAGSALAQDNAVRAAADAFGERAGIEQLGLYSEGQVRGFDLQNSGAYRIDDAYFVRASPLNDPVLAGVSVRVGVNAARLPYPAPSGVVNYRLRTPSERNQLSLGFGMRDYETPTFEANGSWRAEDDRLSLAGGLVVRPTVRWPAGSEGEAVDLGLVGRFRLGESQRLTAFATVYERGYDGDYGLKAVGTILPPSVQPLRHYAARGSRVEATSFNTGLLYNLALGGWTVDASAFRSIWDARESDFTLLKVDGAGNVSASAMLAPRKTNISDSGELRLSRVFARGAFNHLVSASLRMRRSTVDLTSTHAVALPDFTLAGPTPVKPDVAWRGTRGEDRVDQTTASLGYGLSWNDRLQLRLGVHRTRYEKTVESVAGPVTRGQDETTLYNASVIWSPTPRTSLFASWVTGLEETGSAPQSATNAFEVLAPVEAEQRELGVRQSLGDLTLIAALFEVSKPTTGFRADGSFGLVGEVAHRGVEASLAGSLGEKTSVVLGGVAFEAEVSGELVDAGVVGAEAAGISTVVLNGNIERQLGAGWSLDAQVTYNNERWVDSANTLRAPAQTTLNIGARRRFELGGRPAQFRVLASNVTDEAGYWGSPNGLIWPIAPRTIRASLTITFGG</sequence>
<dbReference type="InterPro" id="IPR036942">
    <property type="entry name" value="Beta-barrel_TonB_sf"/>
</dbReference>
<proteinExistence type="predicted"/>
<keyword evidence="7" id="KW-0998">Cell outer membrane</keyword>
<name>A0A2D2AVL2_9CAUL</name>
<keyword evidence="8" id="KW-0732">Signal</keyword>
<dbReference type="InterPro" id="IPR039426">
    <property type="entry name" value="TonB-dep_rcpt-like"/>
</dbReference>
<dbReference type="Proteomes" id="UP000228945">
    <property type="component" value="Chromosome"/>
</dbReference>
<dbReference type="KEGG" id="cmb:CSW64_06080"/>
<dbReference type="GO" id="GO:0009279">
    <property type="term" value="C:cell outer membrane"/>
    <property type="evidence" value="ECO:0007669"/>
    <property type="project" value="UniProtKB-SubCell"/>
</dbReference>
<keyword evidence="3" id="KW-1134">Transmembrane beta strand</keyword>
<keyword evidence="4" id="KW-0812">Transmembrane</keyword>
<protein>
    <recommendedName>
        <fullName evidence="9">TonB-dependent receptor-like beta-barrel domain-containing protein</fullName>
    </recommendedName>
</protein>
<dbReference type="GO" id="GO:0015344">
    <property type="term" value="F:siderophore uptake transmembrane transporter activity"/>
    <property type="evidence" value="ECO:0007669"/>
    <property type="project" value="TreeGrafter"/>
</dbReference>
<comment type="subcellular location">
    <subcellularLocation>
        <location evidence="1">Cell outer membrane</location>
        <topology evidence="1">Multi-pass membrane protein</topology>
    </subcellularLocation>
</comment>
<dbReference type="SUPFAM" id="SSF56935">
    <property type="entry name" value="Porins"/>
    <property type="match status" value="1"/>
</dbReference>
<evidence type="ECO:0000259" key="9">
    <source>
        <dbReference type="Pfam" id="PF00593"/>
    </source>
</evidence>
<gene>
    <name evidence="10" type="ORF">CSW64_06080</name>
</gene>
<feature type="chain" id="PRO_5013790068" description="TonB-dependent receptor-like beta-barrel domain-containing protein" evidence="8">
    <location>
        <begin position="27"/>
        <end position="638"/>
    </location>
</feature>
<dbReference type="Pfam" id="PF00593">
    <property type="entry name" value="TonB_dep_Rec_b-barrel"/>
    <property type="match status" value="1"/>
</dbReference>
<reference evidence="10 11" key="1">
    <citation type="submission" date="2017-10" db="EMBL/GenBank/DDBJ databases">
        <title>Genome sequence of Caulobacter mirabilis FWC38.</title>
        <authorList>
            <person name="Fiebig A."/>
            <person name="Crosson S."/>
        </authorList>
    </citation>
    <scope>NUCLEOTIDE SEQUENCE [LARGE SCALE GENOMIC DNA]</scope>
    <source>
        <strain evidence="10 11">FWC 38</strain>
    </source>
</reference>